<dbReference type="Gene3D" id="3.90.550.10">
    <property type="entry name" value="Spore Coat Polysaccharide Biosynthesis Protein SpsA, Chain A"/>
    <property type="match status" value="1"/>
</dbReference>
<dbReference type="PANTHER" id="PTHR43584">
    <property type="entry name" value="NUCLEOTIDYL TRANSFERASE"/>
    <property type="match status" value="1"/>
</dbReference>
<dbReference type="Proteomes" id="UP000228596">
    <property type="component" value="Unassembled WGS sequence"/>
</dbReference>
<comment type="caution">
    <text evidence="8">The sequence shown here is derived from an EMBL/GenBank/DDBJ whole genome shotgun (WGS) entry which is preliminary data.</text>
</comment>
<comment type="catalytic activity">
    <reaction evidence="5">
        <text>N-acetyl-alpha-D-glucosamine 1-phosphate + UTP + H(+) = UDP-N-acetyl-alpha-D-glucosamine + diphosphate</text>
        <dbReference type="Rhea" id="RHEA:13509"/>
        <dbReference type="ChEBI" id="CHEBI:15378"/>
        <dbReference type="ChEBI" id="CHEBI:33019"/>
        <dbReference type="ChEBI" id="CHEBI:46398"/>
        <dbReference type="ChEBI" id="CHEBI:57705"/>
        <dbReference type="ChEBI" id="CHEBI:57776"/>
        <dbReference type="EC" id="2.7.7.23"/>
    </reaction>
</comment>
<evidence type="ECO:0000256" key="1">
    <source>
        <dbReference type="ARBA" id="ARBA00022679"/>
    </source>
</evidence>
<evidence type="ECO:0000259" key="7">
    <source>
        <dbReference type="Pfam" id="PF00483"/>
    </source>
</evidence>
<comment type="function">
    <text evidence="6">Catalyzes the last two sequential reactions in the de novo biosynthetic pathway for UDP-N-acetylglucosamine (UDP-GlcNAc). The C-terminal domain catalyzes the transfer of acetyl group from acetyl coenzyme A to glucosamine-1-phosphate (GlcN-1-P) to produce N-acetylglucosamine-1-phosphate (GlcNAc-1-P), which is converted into UDP-GlcNAc by the transfer of uridine 5-monophosphate (from uridine 5-triphosphate), a reaction catalyzed by the N-terminal domain.</text>
</comment>
<dbReference type="Pfam" id="PF00483">
    <property type="entry name" value="NTP_transferase"/>
    <property type="match status" value="1"/>
</dbReference>
<keyword evidence="3" id="KW-0012">Acyltransferase</keyword>
<protein>
    <recommendedName>
        <fullName evidence="7">Nucleotidyl transferase domain-containing protein</fullName>
    </recommendedName>
</protein>
<evidence type="ECO:0000313" key="8">
    <source>
        <dbReference type="EMBL" id="PIT97112.1"/>
    </source>
</evidence>
<dbReference type="EMBL" id="PEZV01000036">
    <property type="protein sequence ID" value="PIT97112.1"/>
    <property type="molecule type" value="Genomic_DNA"/>
</dbReference>
<proteinExistence type="predicted"/>
<feature type="domain" description="Nucleotidyl transferase" evidence="7">
    <location>
        <begin position="7"/>
        <end position="223"/>
    </location>
</feature>
<dbReference type="InterPro" id="IPR050065">
    <property type="entry name" value="GlmU-like"/>
</dbReference>
<gene>
    <name evidence="8" type="ORF">COT77_03285</name>
</gene>
<keyword evidence="2" id="KW-0548">Nucleotidyltransferase</keyword>
<evidence type="ECO:0000256" key="6">
    <source>
        <dbReference type="ARBA" id="ARBA00049628"/>
    </source>
</evidence>
<name>A0A2M6WWG1_9BACT</name>
<comment type="catalytic activity">
    <reaction evidence="4">
        <text>alpha-D-glucosamine 1-phosphate + acetyl-CoA = N-acetyl-alpha-D-glucosamine 1-phosphate + CoA + H(+)</text>
        <dbReference type="Rhea" id="RHEA:13725"/>
        <dbReference type="ChEBI" id="CHEBI:15378"/>
        <dbReference type="ChEBI" id="CHEBI:57287"/>
        <dbReference type="ChEBI" id="CHEBI:57288"/>
        <dbReference type="ChEBI" id="CHEBI:57776"/>
        <dbReference type="ChEBI" id="CHEBI:58516"/>
        <dbReference type="EC" id="2.3.1.157"/>
    </reaction>
</comment>
<dbReference type="GO" id="GO:0003977">
    <property type="term" value="F:UDP-N-acetylglucosamine diphosphorylase activity"/>
    <property type="evidence" value="ECO:0007669"/>
    <property type="project" value="UniProtKB-EC"/>
</dbReference>
<evidence type="ECO:0000313" key="9">
    <source>
        <dbReference type="Proteomes" id="UP000228596"/>
    </source>
</evidence>
<evidence type="ECO:0000256" key="2">
    <source>
        <dbReference type="ARBA" id="ARBA00022695"/>
    </source>
</evidence>
<evidence type="ECO:0000256" key="4">
    <source>
        <dbReference type="ARBA" id="ARBA00048247"/>
    </source>
</evidence>
<evidence type="ECO:0000256" key="3">
    <source>
        <dbReference type="ARBA" id="ARBA00023315"/>
    </source>
</evidence>
<dbReference type="PANTHER" id="PTHR43584:SF3">
    <property type="entry name" value="BIFUNCTIONAL PROTEIN GLMU"/>
    <property type="match status" value="1"/>
</dbReference>
<sequence length="254" mass="28879">MRQKRFSIIMAGGKGTRLNATDKPKAMFAVVGRPIIDYALDPLLELRSQNLLDKIIIIVGFLGEQIVQHVGEEKAKFVWQKRQLGTGHAVMQARSALKNLQGTTLIINGDHALYRAKTFEKIMDFREDKNLTIAFGVVNSSTLFDDYGRVIRDRTGKITGVIEKLDCTLEQREITERNINLYSVDNIWLWQALDKIKSDNVKGEYYLTDIIKIAIEEGKMVETFEVGDTEEAIGINTVEEFKEVEKILSRKKLA</sequence>
<dbReference type="InterPro" id="IPR005835">
    <property type="entry name" value="NTP_transferase_dom"/>
</dbReference>
<evidence type="ECO:0000256" key="5">
    <source>
        <dbReference type="ARBA" id="ARBA00048493"/>
    </source>
</evidence>
<dbReference type="AlphaFoldDB" id="A0A2M6WWG1"/>
<organism evidence="8 9">
    <name type="scientific">Candidatus Berkelbacteria bacterium CG10_big_fil_rev_8_21_14_0_10_41_12</name>
    <dbReference type="NCBI Taxonomy" id="1974513"/>
    <lineage>
        <taxon>Bacteria</taxon>
        <taxon>Candidatus Berkelbacteria</taxon>
    </lineage>
</organism>
<keyword evidence="1" id="KW-0808">Transferase</keyword>
<accession>A0A2M6WWG1</accession>
<dbReference type="SUPFAM" id="SSF53448">
    <property type="entry name" value="Nucleotide-diphospho-sugar transferases"/>
    <property type="match status" value="1"/>
</dbReference>
<reference evidence="9" key="1">
    <citation type="submission" date="2017-09" db="EMBL/GenBank/DDBJ databases">
        <title>Depth-based differentiation of microbial function through sediment-hosted aquifers and enrichment of novel symbionts in the deep terrestrial subsurface.</title>
        <authorList>
            <person name="Probst A.J."/>
            <person name="Ladd B."/>
            <person name="Jarett J.K."/>
            <person name="Geller-Mcgrath D.E."/>
            <person name="Sieber C.M.K."/>
            <person name="Emerson J.B."/>
            <person name="Anantharaman K."/>
            <person name="Thomas B.C."/>
            <person name="Malmstrom R."/>
            <person name="Stieglmeier M."/>
            <person name="Klingl A."/>
            <person name="Woyke T."/>
            <person name="Ryan C.M."/>
            <person name="Banfield J.F."/>
        </authorList>
    </citation>
    <scope>NUCLEOTIDE SEQUENCE [LARGE SCALE GENOMIC DNA]</scope>
</reference>
<dbReference type="InterPro" id="IPR029044">
    <property type="entry name" value="Nucleotide-diphossugar_trans"/>
</dbReference>
<dbReference type="GO" id="GO:0019134">
    <property type="term" value="F:glucosamine-1-phosphate N-acetyltransferase activity"/>
    <property type="evidence" value="ECO:0007669"/>
    <property type="project" value="UniProtKB-EC"/>
</dbReference>